<evidence type="ECO:0000313" key="2">
    <source>
        <dbReference type="Proteomes" id="UP000499080"/>
    </source>
</evidence>
<dbReference type="EMBL" id="BGPR01016206">
    <property type="protein sequence ID" value="GBN72193.1"/>
    <property type="molecule type" value="Genomic_DNA"/>
</dbReference>
<dbReference type="Proteomes" id="UP000499080">
    <property type="component" value="Unassembled WGS sequence"/>
</dbReference>
<accession>A0A4Y2R906</accession>
<keyword evidence="2" id="KW-1185">Reference proteome</keyword>
<name>A0A4Y2R906_ARAVE</name>
<protein>
    <submittedName>
        <fullName evidence="1">Uncharacterized protein</fullName>
    </submittedName>
</protein>
<organism evidence="1 2">
    <name type="scientific">Araneus ventricosus</name>
    <name type="common">Orbweaver spider</name>
    <name type="synonym">Epeira ventricosa</name>
    <dbReference type="NCBI Taxonomy" id="182803"/>
    <lineage>
        <taxon>Eukaryota</taxon>
        <taxon>Metazoa</taxon>
        <taxon>Ecdysozoa</taxon>
        <taxon>Arthropoda</taxon>
        <taxon>Chelicerata</taxon>
        <taxon>Arachnida</taxon>
        <taxon>Araneae</taxon>
        <taxon>Araneomorphae</taxon>
        <taxon>Entelegynae</taxon>
        <taxon>Araneoidea</taxon>
        <taxon>Araneidae</taxon>
        <taxon>Araneus</taxon>
    </lineage>
</organism>
<comment type="caution">
    <text evidence="1">The sequence shown here is derived from an EMBL/GenBank/DDBJ whole genome shotgun (WGS) entry which is preliminary data.</text>
</comment>
<gene>
    <name evidence="1" type="ORF">AVEN_74479_1</name>
</gene>
<proteinExistence type="predicted"/>
<sequence>MEKSVSQRSGCLNTVNSCNACGMHTRTSGPISLSFEREFAKLQHIRVLDRIGVFRHTYPSKDYGGKLNTLIPLTETASHDEANVYQSEQRLRIMGKKQIPFESIIIVVATGGASLEYAFDCRFDFAGSKDIHEECRSALEHVQT</sequence>
<evidence type="ECO:0000313" key="1">
    <source>
        <dbReference type="EMBL" id="GBN72193.1"/>
    </source>
</evidence>
<reference evidence="1 2" key="1">
    <citation type="journal article" date="2019" name="Sci. Rep.">
        <title>Orb-weaving spider Araneus ventricosus genome elucidates the spidroin gene catalogue.</title>
        <authorList>
            <person name="Kono N."/>
            <person name="Nakamura H."/>
            <person name="Ohtoshi R."/>
            <person name="Moran D.A.P."/>
            <person name="Shinohara A."/>
            <person name="Yoshida Y."/>
            <person name="Fujiwara M."/>
            <person name="Mori M."/>
            <person name="Tomita M."/>
            <person name="Arakawa K."/>
        </authorList>
    </citation>
    <scope>NUCLEOTIDE SEQUENCE [LARGE SCALE GENOMIC DNA]</scope>
</reference>
<dbReference type="AlphaFoldDB" id="A0A4Y2R906"/>